<keyword evidence="2" id="KW-0677">Repeat</keyword>
<protein>
    <submittedName>
        <fullName evidence="4">Uncharacterized protein</fullName>
    </submittedName>
</protein>
<evidence type="ECO:0000256" key="3">
    <source>
        <dbReference type="SAM" id="SignalP"/>
    </source>
</evidence>
<dbReference type="InterPro" id="IPR001611">
    <property type="entry name" value="Leu-rich_rpt"/>
</dbReference>
<reference evidence="4" key="1">
    <citation type="submission" date="2022-12" db="EMBL/GenBank/DDBJ databases">
        <title>Genome assemblies of Blomia tropicalis.</title>
        <authorList>
            <person name="Cui Y."/>
        </authorList>
    </citation>
    <scope>NUCLEOTIDE SEQUENCE</scope>
    <source>
        <tissue evidence="4">Adult mites</tissue>
    </source>
</reference>
<dbReference type="PANTHER" id="PTHR45617:SF169">
    <property type="entry name" value="LRRCT DOMAIN-CONTAINING PROTEIN"/>
    <property type="match status" value="1"/>
</dbReference>
<comment type="caution">
    <text evidence="4">The sequence shown here is derived from an EMBL/GenBank/DDBJ whole genome shotgun (WGS) entry which is preliminary data.</text>
</comment>
<feature type="chain" id="PRO_5040320869" evidence="3">
    <location>
        <begin position="22"/>
        <end position="336"/>
    </location>
</feature>
<name>A0A9Q0RP14_BLOTA</name>
<dbReference type="SUPFAM" id="SSF52047">
    <property type="entry name" value="RNI-like"/>
    <property type="match status" value="1"/>
</dbReference>
<keyword evidence="3" id="KW-0732">Signal</keyword>
<proteinExistence type="predicted"/>
<dbReference type="Gene3D" id="3.80.10.10">
    <property type="entry name" value="Ribonuclease Inhibitor"/>
    <property type="match status" value="1"/>
</dbReference>
<dbReference type="InterPro" id="IPR032675">
    <property type="entry name" value="LRR_dom_sf"/>
</dbReference>
<dbReference type="AlphaFoldDB" id="A0A9Q0RP14"/>
<keyword evidence="1" id="KW-0433">Leucine-rich repeat</keyword>
<evidence type="ECO:0000313" key="5">
    <source>
        <dbReference type="Proteomes" id="UP001142055"/>
    </source>
</evidence>
<feature type="signal peptide" evidence="3">
    <location>
        <begin position="1"/>
        <end position="21"/>
    </location>
</feature>
<gene>
    <name evidence="4" type="ORF">RDWZM_006098</name>
</gene>
<dbReference type="EMBL" id="JAPWDV010000002">
    <property type="protein sequence ID" value="KAJ6220286.1"/>
    <property type="molecule type" value="Genomic_DNA"/>
</dbReference>
<accession>A0A9Q0RP14</accession>
<keyword evidence="5" id="KW-1185">Reference proteome</keyword>
<evidence type="ECO:0000313" key="4">
    <source>
        <dbReference type="EMBL" id="KAJ6220286.1"/>
    </source>
</evidence>
<sequence length="336" mass="39240">MTFLKILWILLWILCLTLILGQEHENTESLIEDEKTKIMMTKPENKYLFYPFERAFDGKVENCLCNLNNEMEQACCDIVEPSYIELDNLRSTIKNKAPNGILQNLFLYKSDIYTFLYDTEYEFDVDTIFNSDFVSSQYHKAENFRNGNNVHKLYLSYCEIIPELLYETLHTMISLNTIHLEHVRLIPYAPEKDVPSDLLNLVSKAIIPNELIILSMVDCRIQTLNIPQHDTNAKLKLDNLTELKILSLASNQLTRIDNNDFFPINGKLWLIDLSNNQIDQLPNDWVIPSSVKILNLQRNRLLTPGSNQILERIPHQFLTQLIQMQNQIEELQVGKY</sequence>
<evidence type="ECO:0000256" key="1">
    <source>
        <dbReference type="ARBA" id="ARBA00022614"/>
    </source>
</evidence>
<organism evidence="4 5">
    <name type="scientific">Blomia tropicalis</name>
    <name type="common">Mite</name>
    <dbReference type="NCBI Taxonomy" id="40697"/>
    <lineage>
        <taxon>Eukaryota</taxon>
        <taxon>Metazoa</taxon>
        <taxon>Ecdysozoa</taxon>
        <taxon>Arthropoda</taxon>
        <taxon>Chelicerata</taxon>
        <taxon>Arachnida</taxon>
        <taxon>Acari</taxon>
        <taxon>Acariformes</taxon>
        <taxon>Sarcoptiformes</taxon>
        <taxon>Astigmata</taxon>
        <taxon>Glycyphagoidea</taxon>
        <taxon>Echimyopodidae</taxon>
        <taxon>Blomia</taxon>
    </lineage>
</organism>
<dbReference type="PROSITE" id="PS51450">
    <property type="entry name" value="LRR"/>
    <property type="match status" value="1"/>
</dbReference>
<dbReference type="Proteomes" id="UP001142055">
    <property type="component" value="Chromosome 2"/>
</dbReference>
<evidence type="ECO:0000256" key="2">
    <source>
        <dbReference type="ARBA" id="ARBA00022737"/>
    </source>
</evidence>
<dbReference type="PANTHER" id="PTHR45617">
    <property type="entry name" value="LEUCINE RICH REPEAT FAMILY PROTEIN"/>
    <property type="match status" value="1"/>
</dbReference>